<protein>
    <submittedName>
        <fullName evidence="2">Uncharacterized protein</fullName>
    </submittedName>
</protein>
<keyword evidence="3" id="KW-1185">Reference proteome</keyword>
<comment type="caution">
    <text evidence="2">The sequence shown here is derived from an EMBL/GenBank/DDBJ whole genome shotgun (WGS) entry which is preliminary data.</text>
</comment>
<evidence type="ECO:0000313" key="2">
    <source>
        <dbReference type="EMBL" id="GMR57678.1"/>
    </source>
</evidence>
<gene>
    <name evidence="2" type="ORF">PMAYCL1PPCAC_27873</name>
</gene>
<feature type="compositionally biased region" description="Basic and acidic residues" evidence="1">
    <location>
        <begin position="185"/>
        <end position="196"/>
    </location>
</feature>
<dbReference type="AlphaFoldDB" id="A0AAN5D6J1"/>
<feature type="compositionally biased region" description="Basic and acidic residues" evidence="1">
    <location>
        <begin position="67"/>
        <end position="105"/>
    </location>
</feature>
<evidence type="ECO:0000256" key="1">
    <source>
        <dbReference type="SAM" id="MobiDB-lite"/>
    </source>
</evidence>
<organism evidence="2 3">
    <name type="scientific">Pristionchus mayeri</name>
    <dbReference type="NCBI Taxonomy" id="1317129"/>
    <lineage>
        <taxon>Eukaryota</taxon>
        <taxon>Metazoa</taxon>
        <taxon>Ecdysozoa</taxon>
        <taxon>Nematoda</taxon>
        <taxon>Chromadorea</taxon>
        <taxon>Rhabditida</taxon>
        <taxon>Rhabditina</taxon>
        <taxon>Diplogasteromorpha</taxon>
        <taxon>Diplogasteroidea</taxon>
        <taxon>Neodiplogasteridae</taxon>
        <taxon>Pristionchus</taxon>
    </lineage>
</organism>
<feature type="region of interest" description="Disordered" evidence="1">
    <location>
        <begin position="185"/>
        <end position="216"/>
    </location>
</feature>
<accession>A0AAN5D6J1</accession>
<feature type="region of interest" description="Disordered" evidence="1">
    <location>
        <begin position="59"/>
        <end position="105"/>
    </location>
</feature>
<dbReference type="Proteomes" id="UP001328107">
    <property type="component" value="Unassembled WGS sequence"/>
</dbReference>
<feature type="compositionally biased region" description="Basic and acidic residues" evidence="1">
    <location>
        <begin position="205"/>
        <end position="216"/>
    </location>
</feature>
<sequence>MDPPLFEAVTPSDVKPVKIKQEPISHFVSVKEEPVAEANSVRTVTSPSLDQCDIIDNVTMKENMEDDPSRPVEKKNELRRSGRLQEKARKRSIENDNRPNEPKRKVDETHHDFYVFCAVCSLRFLAKHKQELEEHQRSHNGFDCLLCHIDRGSREKLEIHMALIHSNIISPDFKEKLNYHNEKRYREGKKDEKIDSSDISFGFDKMIDEPGPSRRN</sequence>
<evidence type="ECO:0000313" key="3">
    <source>
        <dbReference type="Proteomes" id="UP001328107"/>
    </source>
</evidence>
<proteinExistence type="predicted"/>
<reference evidence="3" key="1">
    <citation type="submission" date="2022-10" db="EMBL/GenBank/DDBJ databases">
        <title>Genome assembly of Pristionchus species.</title>
        <authorList>
            <person name="Yoshida K."/>
            <person name="Sommer R.J."/>
        </authorList>
    </citation>
    <scope>NUCLEOTIDE SEQUENCE [LARGE SCALE GENOMIC DNA]</scope>
    <source>
        <strain evidence="3">RS5460</strain>
    </source>
</reference>
<name>A0AAN5D6J1_9BILA</name>
<dbReference type="EMBL" id="BTRK01000006">
    <property type="protein sequence ID" value="GMR57678.1"/>
    <property type="molecule type" value="Genomic_DNA"/>
</dbReference>